<accession>A0A9W6GNF9</accession>
<comment type="function">
    <text evidence="9">Couples transcription and DNA repair by recognizing RNA polymerase (RNAP) stalled at DNA lesions. Mediates ATP-dependent release of RNAP and its truncated transcript from the DNA, and recruitment of nucleotide excision repair machinery to the damaged site.</text>
</comment>
<dbReference type="Pfam" id="PF17757">
    <property type="entry name" value="UvrB_inter"/>
    <property type="match status" value="1"/>
</dbReference>
<dbReference type="Gene3D" id="3.40.50.300">
    <property type="entry name" value="P-loop containing nucleotide triphosphate hydrolases"/>
    <property type="match status" value="2"/>
</dbReference>
<keyword evidence="3 9" id="KW-0227">DNA damage</keyword>
<keyword evidence="1 9" id="KW-0963">Cytoplasm</keyword>
<evidence type="ECO:0000256" key="8">
    <source>
        <dbReference type="ARBA" id="ARBA00023204"/>
    </source>
</evidence>
<dbReference type="PANTHER" id="PTHR47964">
    <property type="entry name" value="ATP-DEPENDENT DNA HELICASE HOMOLOG RECG, CHLOROPLASTIC"/>
    <property type="match status" value="1"/>
</dbReference>
<evidence type="ECO:0000256" key="9">
    <source>
        <dbReference type="HAMAP-Rule" id="MF_00969"/>
    </source>
</evidence>
<dbReference type="InterPro" id="IPR005118">
    <property type="entry name" value="TRCF_C"/>
</dbReference>
<keyword evidence="10" id="KW-0175">Coiled coil</keyword>
<dbReference type="HAMAP" id="MF_00969">
    <property type="entry name" value="TRCF"/>
    <property type="match status" value="1"/>
</dbReference>
<dbReference type="InterPro" id="IPR014001">
    <property type="entry name" value="Helicase_ATP-bd"/>
</dbReference>
<evidence type="ECO:0000256" key="2">
    <source>
        <dbReference type="ARBA" id="ARBA00022741"/>
    </source>
</evidence>
<evidence type="ECO:0000256" key="5">
    <source>
        <dbReference type="ARBA" id="ARBA00022806"/>
    </source>
</evidence>
<keyword evidence="7 9" id="KW-0238">DNA-binding</keyword>
<dbReference type="InterPro" id="IPR003711">
    <property type="entry name" value="CarD-like/TRCF_RID"/>
</dbReference>
<dbReference type="GO" id="GO:0005737">
    <property type="term" value="C:cytoplasm"/>
    <property type="evidence" value="ECO:0007669"/>
    <property type="project" value="UniProtKB-SubCell"/>
</dbReference>
<evidence type="ECO:0000256" key="4">
    <source>
        <dbReference type="ARBA" id="ARBA00022801"/>
    </source>
</evidence>
<sequence>MFEDIKFNHEKIYRGAVPFFLKNRGKKVIYITSSNRNIEDYCFTLKDFYRGRVLKIENFNYSQEEFQTLNYDLIAMMEEEEEWILLTSLEGVLRNYFKKGDRLTLKRGEEIPVGELERSLESNGFTRTYMVEKRLQYSRRGDILDIFPPSGETPVRLEFFGDEIERISYFNLEDQKTIENTDTLDMYINKNKNDENSFMDFLEGFNLEEMEVYLENSDLMDYKLEEYILRFRDDEELLRRRYGRILHESRKVEIERFQSKDIDEYQDHSYIKKMAKNNEIIIFTEEEMRYKEIFMGTPLTIQKEPHFEGFREGNLLVLTDRELKGIKVRRAEKVRSGVNYSNINQIRVGDYIIHQNYGVGEYLGIEEINGNDYLAVRYAGEDKLYVPVTGLDRLEKYICEPGIVPDIFGLGRKGFRRRREKLQKDIMKFAQELIRIQAKREAHNGYPFSKDTVWQEEFEEGFPFNETQDQLRAIDEVKADMESPKIMDRIVCGDVGYGKTEVAMRAAFKCIMSGKQVVLLAPTTVLASQHYERFKERFQNFPIEIELLSRLSVGSEQKSVVKGIREGAVDLLIGTHRLLSGDVEFKDLGLVIIDEEQKFGVKAKEKLKHLRTNVDMLTLTATPIPRTLNLGLLGIRDISIIQTPPANRLPVKTTFIEKKPEVIKEAIMKEIAREGQVFYLYNSVKGMKSKLKEIEKLLPNYVKATCIHGQMPSRDIKERIGAFENGEADLLLSTTIIENGIDIENANTILIENFEKLGLSQIYQLRGRVGRGGRKAYCHLIMDEDKKLTKQGEQRRDSLKEIGDFGAGFQLSLEDMRIRGAGEILGEKQHGALETLGYDLYLKMLTEEVKRIKGEEILPEELDLDLGMEAYIPNDYIEATEKISIYKRVLVLESIKDIEELKAEIRDRFGRLPKEVENLFYYLEVKLMARKLYVESLKKVRDGYEIKFTRDRIDFEKLHGLIMDGTLKYLPKTESVVYKGDILEFLKGLKNGEGEQESEPTS</sequence>
<feature type="domain" description="Helicase C-terminal" evidence="12">
    <location>
        <begin position="662"/>
        <end position="817"/>
    </location>
</feature>
<dbReference type="SUPFAM" id="SSF52540">
    <property type="entry name" value="P-loop containing nucleoside triphosphate hydrolases"/>
    <property type="match status" value="3"/>
</dbReference>
<reference evidence="13" key="1">
    <citation type="submission" date="2022-12" db="EMBL/GenBank/DDBJ databases">
        <title>Reference genome sequencing for broad-spectrum identification of bacterial and archaeal isolates by mass spectrometry.</title>
        <authorList>
            <person name="Sekiguchi Y."/>
            <person name="Tourlousse D.M."/>
        </authorList>
    </citation>
    <scope>NUCLEOTIDE SEQUENCE</scope>
    <source>
        <strain evidence="13">10succ1</strain>
    </source>
</reference>
<dbReference type="SUPFAM" id="SSF143517">
    <property type="entry name" value="TRCF domain-like"/>
    <property type="match status" value="1"/>
</dbReference>
<evidence type="ECO:0000259" key="12">
    <source>
        <dbReference type="PROSITE" id="PS51194"/>
    </source>
</evidence>
<evidence type="ECO:0000313" key="14">
    <source>
        <dbReference type="Proteomes" id="UP001144471"/>
    </source>
</evidence>
<keyword evidence="8 9" id="KW-0234">DNA repair</keyword>
<feature type="coiled-coil region" evidence="10">
    <location>
        <begin position="412"/>
        <end position="439"/>
    </location>
</feature>
<dbReference type="SUPFAM" id="SSF141259">
    <property type="entry name" value="CarD-like"/>
    <property type="match status" value="1"/>
</dbReference>
<evidence type="ECO:0000256" key="6">
    <source>
        <dbReference type="ARBA" id="ARBA00022840"/>
    </source>
</evidence>
<keyword evidence="2 9" id="KW-0547">Nucleotide-binding</keyword>
<dbReference type="InterPro" id="IPR036101">
    <property type="entry name" value="CarD-like/TRCF_RID_sf"/>
</dbReference>
<dbReference type="GO" id="GO:0016787">
    <property type="term" value="F:hydrolase activity"/>
    <property type="evidence" value="ECO:0007669"/>
    <property type="project" value="UniProtKB-KW"/>
</dbReference>
<protein>
    <recommendedName>
        <fullName evidence="9">Transcription-repair-coupling factor</fullName>
        <shortName evidence="9">TRCF</shortName>
        <ecNumber evidence="9">3.6.4.-</ecNumber>
    </recommendedName>
</protein>
<dbReference type="GO" id="GO:0006355">
    <property type="term" value="P:regulation of DNA-templated transcription"/>
    <property type="evidence" value="ECO:0007669"/>
    <property type="project" value="UniProtKB-UniRule"/>
</dbReference>
<evidence type="ECO:0000256" key="3">
    <source>
        <dbReference type="ARBA" id="ARBA00022763"/>
    </source>
</evidence>
<dbReference type="GO" id="GO:0000716">
    <property type="term" value="P:transcription-coupled nucleotide-excision repair, DNA damage recognition"/>
    <property type="evidence" value="ECO:0007669"/>
    <property type="project" value="UniProtKB-UniRule"/>
</dbReference>
<dbReference type="InterPro" id="IPR027417">
    <property type="entry name" value="P-loop_NTPase"/>
</dbReference>
<keyword evidence="14" id="KW-1185">Reference proteome</keyword>
<keyword evidence="4 9" id="KW-0378">Hydrolase</keyword>
<dbReference type="Pfam" id="PF00270">
    <property type="entry name" value="DEAD"/>
    <property type="match status" value="1"/>
</dbReference>
<keyword evidence="6 9" id="KW-0067">ATP-binding</keyword>
<dbReference type="EMBL" id="BSDY01000042">
    <property type="protein sequence ID" value="GLI58269.1"/>
    <property type="molecule type" value="Genomic_DNA"/>
</dbReference>
<evidence type="ECO:0000259" key="11">
    <source>
        <dbReference type="PROSITE" id="PS51192"/>
    </source>
</evidence>
<evidence type="ECO:0000256" key="10">
    <source>
        <dbReference type="SAM" id="Coils"/>
    </source>
</evidence>
<comment type="similarity">
    <text evidence="9">In the N-terminal section; belongs to the UvrB family.</text>
</comment>
<evidence type="ECO:0000256" key="7">
    <source>
        <dbReference type="ARBA" id="ARBA00023125"/>
    </source>
</evidence>
<organism evidence="13 14">
    <name type="scientific">Propionigenium maris DSM 9537</name>
    <dbReference type="NCBI Taxonomy" id="1123000"/>
    <lineage>
        <taxon>Bacteria</taxon>
        <taxon>Fusobacteriati</taxon>
        <taxon>Fusobacteriota</taxon>
        <taxon>Fusobacteriia</taxon>
        <taxon>Fusobacteriales</taxon>
        <taxon>Fusobacteriaceae</taxon>
        <taxon>Propionigenium</taxon>
    </lineage>
</organism>
<gene>
    <name evidence="9 13" type="primary">mfd</name>
    <name evidence="13" type="ORF">PM10SUCC1_37830</name>
</gene>
<dbReference type="InterPro" id="IPR004576">
    <property type="entry name" value="Mfd"/>
</dbReference>
<dbReference type="Gene3D" id="2.40.10.170">
    <property type="match status" value="1"/>
</dbReference>
<evidence type="ECO:0000313" key="13">
    <source>
        <dbReference type="EMBL" id="GLI58269.1"/>
    </source>
</evidence>
<dbReference type="PANTHER" id="PTHR47964:SF1">
    <property type="entry name" value="ATP-DEPENDENT DNA HELICASE HOMOLOG RECG, CHLOROPLASTIC"/>
    <property type="match status" value="1"/>
</dbReference>
<dbReference type="Pfam" id="PF03461">
    <property type="entry name" value="TRCF"/>
    <property type="match status" value="1"/>
</dbReference>
<dbReference type="PROSITE" id="PS51192">
    <property type="entry name" value="HELICASE_ATP_BIND_1"/>
    <property type="match status" value="1"/>
</dbReference>
<dbReference type="InterPro" id="IPR037235">
    <property type="entry name" value="TRCF-like_C_D7"/>
</dbReference>
<dbReference type="Gene3D" id="3.30.2060.10">
    <property type="entry name" value="Penicillin-binding protein 1b domain"/>
    <property type="match status" value="1"/>
</dbReference>
<comment type="caution">
    <text evidence="13">The sequence shown here is derived from an EMBL/GenBank/DDBJ whole genome shotgun (WGS) entry which is preliminary data.</text>
</comment>
<dbReference type="GO" id="GO:0003678">
    <property type="term" value="F:DNA helicase activity"/>
    <property type="evidence" value="ECO:0007669"/>
    <property type="project" value="TreeGrafter"/>
</dbReference>
<dbReference type="NCBIfam" id="TIGR00580">
    <property type="entry name" value="mfd"/>
    <property type="match status" value="1"/>
</dbReference>
<dbReference type="Pfam" id="PF00271">
    <property type="entry name" value="Helicase_C"/>
    <property type="match status" value="1"/>
</dbReference>
<keyword evidence="5" id="KW-0347">Helicase</keyword>
<evidence type="ECO:0000256" key="1">
    <source>
        <dbReference type="ARBA" id="ARBA00022490"/>
    </source>
</evidence>
<dbReference type="SMART" id="SM00982">
    <property type="entry name" value="TRCF"/>
    <property type="match status" value="1"/>
</dbReference>
<comment type="subcellular location">
    <subcellularLocation>
        <location evidence="9">Cytoplasm</location>
    </subcellularLocation>
</comment>
<dbReference type="Pfam" id="PF02559">
    <property type="entry name" value="CarD_TRCF_RID"/>
    <property type="match status" value="1"/>
</dbReference>
<dbReference type="SMART" id="SM00487">
    <property type="entry name" value="DEXDc"/>
    <property type="match status" value="1"/>
</dbReference>
<dbReference type="Proteomes" id="UP001144471">
    <property type="component" value="Unassembled WGS sequence"/>
</dbReference>
<dbReference type="GO" id="GO:0005524">
    <property type="term" value="F:ATP binding"/>
    <property type="evidence" value="ECO:0007669"/>
    <property type="project" value="UniProtKB-UniRule"/>
</dbReference>
<dbReference type="InterPro" id="IPR011545">
    <property type="entry name" value="DEAD/DEAH_box_helicase_dom"/>
</dbReference>
<dbReference type="InterPro" id="IPR041471">
    <property type="entry name" value="UvrB_inter"/>
</dbReference>
<dbReference type="CDD" id="cd17991">
    <property type="entry name" value="DEXHc_TRCF"/>
    <property type="match status" value="1"/>
</dbReference>
<dbReference type="SMART" id="SM00490">
    <property type="entry name" value="HELICc"/>
    <property type="match status" value="1"/>
</dbReference>
<comment type="similarity">
    <text evidence="9">In the C-terminal section; belongs to the helicase family. RecG subfamily.</text>
</comment>
<dbReference type="InterPro" id="IPR047112">
    <property type="entry name" value="RecG/Mfd"/>
</dbReference>
<dbReference type="InterPro" id="IPR001650">
    <property type="entry name" value="Helicase_C-like"/>
</dbReference>
<dbReference type="PROSITE" id="PS51194">
    <property type="entry name" value="HELICASE_CTER"/>
    <property type="match status" value="1"/>
</dbReference>
<dbReference type="AlphaFoldDB" id="A0A9W6GNF9"/>
<dbReference type="EC" id="3.6.4.-" evidence="9"/>
<proteinExistence type="inferred from homology"/>
<dbReference type="GO" id="GO:0003684">
    <property type="term" value="F:damaged DNA binding"/>
    <property type="evidence" value="ECO:0007669"/>
    <property type="project" value="InterPro"/>
</dbReference>
<dbReference type="SMART" id="SM01058">
    <property type="entry name" value="CarD_TRCF"/>
    <property type="match status" value="1"/>
</dbReference>
<dbReference type="RefSeq" id="WP_281837995.1">
    <property type="nucleotide sequence ID" value="NZ_BSDY01000042.1"/>
</dbReference>
<dbReference type="Gene3D" id="3.90.1150.50">
    <property type="entry name" value="Transcription-repair-coupling factor, D7 domain"/>
    <property type="match status" value="1"/>
</dbReference>
<feature type="domain" description="Helicase ATP-binding" evidence="11">
    <location>
        <begin position="480"/>
        <end position="641"/>
    </location>
</feature>
<name>A0A9W6GNF9_9FUSO</name>